<dbReference type="STRING" id="619805.SAMN05660477_01505"/>
<dbReference type="AlphaFoldDB" id="A0A1T5ERE4"/>
<sequence length="505" mass="58698">MKLRHILSSFIIFTFGITSLKAQDSIRLFPKIEQQYSIKRQLQNNLYYNPATMSDYSNFSFSDFNIGYENEKRNIYRQQDGSGQNGLSIKVNSYKKQNKNRSIWGNASYQNLKLTSVKWNENLDYDRIAPYSIADSAGGDTKLERYQFSGGISQKIDRWTLGLEASYLAQLGSRNRDPRQKSTTSDLNINLGANYRFYKDFEIGLFGNLNKYTQNTSIKFVSDLGQALMYQMTGFGFSNYFFNGGSPAAIYEEFGYKLGGQIFRNSKNPFYITGFVSEAKNQKSVTPSNRYFDISDLDKKHYQIEAAKFLNFNHHSFGIVANYQAFIKIGSEYGYTNHTEMIEQIYKRKTYKKEDYITTVKVLYQYNSDKFVVGATPHFQYQETIEQRMYPFSGQKFKNYTLGFDAFYKQEILNNQVISFSTNFYSKNILKTTNAISIDLRPNILDWLISDYNYLASDITNYGAKIRYDIKLSKLPAFYVEGAWQQYKMQKKSNNFAQLILGITF</sequence>
<keyword evidence="3" id="KW-1185">Reference proteome</keyword>
<name>A0A1T5ERE4_9FLAO</name>
<evidence type="ECO:0000313" key="2">
    <source>
        <dbReference type="EMBL" id="SKB86527.1"/>
    </source>
</evidence>
<organism evidence="2 3">
    <name type="scientific">Soonwooa buanensis</name>
    <dbReference type="NCBI Taxonomy" id="619805"/>
    <lineage>
        <taxon>Bacteria</taxon>
        <taxon>Pseudomonadati</taxon>
        <taxon>Bacteroidota</taxon>
        <taxon>Flavobacteriia</taxon>
        <taxon>Flavobacteriales</taxon>
        <taxon>Weeksellaceae</taxon>
        <taxon>Chryseobacterium group</taxon>
        <taxon>Soonwooa</taxon>
    </lineage>
</organism>
<dbReference type="OrthoDB" id="1025008at2"/>
<dbReference type="Pfam" id="PF21012">
    <property type="entry name" value="DUF6850"/>
    <property type="match status" value="1"/>
</dbReference>
<accession>A0A1T5ERE4</accession>
<protein>
    <recommendedName>
        <fullName evidence="1">DUF6850 domain-containing protein</fullName>
    </recommendedName>
</protein>
<dbReference type="EMBL" id="FUYZ01000004">
    <property type="protein sequence ID" value="SKB86527.1"/>
    <property type="molecule type" value="Genomic_DNA"/>
</dbReference>
<reference evidence="2 3" key="1">
    <citation type="submission" date="2017-02" db="EMBL/GenBank/DDBJ databases">
        <authorList>
            <person name="Peterson S.W."/>
        </authorList>
    </citation>
    <scope>NUCLEOTIDE SEQUENCE [LARGE SCALE GENOMIC DNA]</scope>
    <source>
        <strain evidence="2 3">DSM 22323</strain>
    </source>
</reference>
<dbReference type="RefSeq" id="WP_079666761.1">
    <property type="nucleotide sequence ID" value="NZ_FUYZ01000004.1"/>
</dbReference>
<dbReference type="InterPro" id="IPR049236">
    <property type="entry name" value="DUF6850"/>
</dbReference>
<evidence type="ECO:0000259" key="1">
    <source>
        <dbReference type="Pfam" id="PF21012"/>
    </source>
</evidence>
<evidence type="ECO:0000313" key="3">
    <source>
        <dbReference type="Proteomes" id="UP000191112"/>
    </source>
</evidence>
<dbReference type="Proteomes" id="UP000191112">
    <property type="component" value="Unassembled WGS sequence"/>
</dbReference>
<feature type="domain" description="DUF6850" evidence="1">
    <location>
        <begin position="50"/>
        <end position="505"/>
    </location>
</feature>
<proteinExistence type="predicted"/>
<gene>
    <name evidence="2" type="ORF">SAMN05660477_01505</name>
</gene>